<dbReference type="KEGG" id="kqi:F1D05_19425"/>
<dbReference type="EMBL" id="CP043661">
    <property type="protein sequence ID" value="QNE19695.1"/>
    <property type="molecule type" value="Genomic_DNA"/>
</dbReference>
<dbReference type="AlphaFoldDB" id="A0A7G6X0D0"/>
<proteinExistence type="predicted"/>
<protein>
    <recommendedName>
        <fullName evidence="1">DUF5919 domain-containing protein</fullName>
    </recommendedName>
</protein>
<gene>
    <name evidence="2" type="ORF">F1D05_19425</name>
</gene>
<evidence type="ECO:0000313" key="2">
    <source>
        <dbReference type="EMBL" id="QNE19695.1"/>
    </source>
</evidence>
<accession>A0A7G6X0D0</accession>
<sequence>MTTETALKVLLRQRHLQEHRAFCREYDKIARTIDRELVGSHPSKATFYRWLSGNLSGLPHPSHCRILESMLPGWTAQAIFEPWPGEDDQPSDAPAVAASAMPAELAGVTAIYPSRTEFSHEMPSTKLFDTAMTVDAMGLSLNLICQQYPDLKLRALLRRASVRLLFLDPDGDSIKRRNIEEGHEDGHLSAWSIGNINIMRRLREDLPPEAAERLQLRMYDETIRFNLMFIDNELGIMQTYLPALRGLDSPTFMMRPTGPDGTDLYSVYAHVFSSLWERGKTL</sequence>
<evidence type="ECO:0000313" key="3">
    <source>
        <dbReference type="Proteomes" id="UP000515563"/>
    </source>
</evidence>
<dbReference type="Proteomes" id="UP000515563">
    <property type="component" value="Chromosome"/>
</dbReference>
<reference evidence="2 3" key="2">
    <citation type="journal article" date="2020" name="Microbiol. Resour. Announc.">
        <title>Antarctic desert soil bacteria exhibit high novel natural product potential, evaluated through long-read genome sequencing and comparative genomics.</title>
        <authorList>
            <person name="Benaud N."/>
            <person name="Edwards R.J."/>
            <person name="Amos T.G."/>
            <person name="D'Agostino P.M."/>
            <person name="Gutierrez-Chavez C."/>
            <person name="Montgomery K."/>
            <person name="Nicetic I."/>
            <person name="Ferrari B.C."/>
        </authorList>
    </citation>
    <scope>NUCLEOTIDE SEQUENCE [LARGE SCALE GENOMIC DNA]</scope>
    <source>
        <strain evidence="2 3">SPB151</strain>
    </source>
</reference>
<dbReference type="Pfam" id="PF19319">
    <property type="entry name" value="DUF5919"/>
    <property type="match status" value="1"/>
</dbReference>
<dbReference type="InterPro" id="IPR045697">
    <property type="entry name" value="DUF5919"/>
</dbReference>
<feature type="domain" description="DUF5919" evidence="1">
    <location>
        <begin position="134"/>
        <end position="280"/>
    </location>
</feature>
<reference evidence="3" key="1">
    <citation type="submission" date="2019-09" db="EMBL/GenBank/DDBJ databases">
        <title>Antimicrobial potential of Antarctic Bacteria.</title>
        <authorList>
            <person name="Benaud N."/>
            <person name="Edwards R.J."/>
            <person name="Ferrari B.C."/>
        </authorList>
    </citation>
    <scope>NUCLEOTIDE SEQUENCE [LARGE SCALE GENOMIC DNA]</scope>
    <source>
        <strain evidence="3">SPB151</strain>
    </source>
</reference>
<name>A0A7G6X0D0_9ACTN</name>
<organism evidence="2 3">
    <name type="scientific">Kribbella qitaiheensis</name>
    <dbReference type="NCBI Taxonomy" id="1544730"/>
    <lineage>
        <taxon>Bacteria</taxon>
        <taxon>Bacillati</taxon>
        <taxon>Actinomycetota</taxon>
        <taxon>Actinomycetes</taxon>
        <taxon>Propionibacteriales</taxon>
        <taxon>Kribbellaceae</taxon>
        <taxon>Kribbella</taxon>
    </lineage>
</organism>
<dbReference type="RefSeq" id="WP_185441635.1">
    <property type="nucleotide sequence ID" value="NZ_CP043661.1"/>
</dbReference>
<keyword evidence="3" id="KW-1185">Reference proteome</keyword>
<evidence type="ECO:0000259" key="1">
    <source>
        <dbReference type="Pfam" id="PF19319"/>
    </source>
</evidence>